<keyword evidence="14 15" id="KW-1160">Virus entry into host cell</keyword>
<accession>A0A385PQ69</accession>
<keyword evidence="3 15" id="KW-0167">Capsid protein</keyword>
<evidence type="ECO:0000256" key="13">
    <source>
        <dbReference type="ARBA" id="ARBA00023157"/>
    </source>
</evidence>
<proteinExistence type="inferred from homology"/>
<sequence length="516" mass="56709">MLYNTMYRSRRIKRASEQDLYKACVEGRDCATDIKNKYEGTTLADILLKAFGSILYFGNVGIGTGRGSGGNLGYGRLGGGGSNRIPTGTIPARPTIPLDTFTTDILPIDPNASVIVPLSEGLPDTAGIDVAGAGPGLGAESIDVTTVIDPLSEVTGLGEHPSVTISSDNVAQIDVQVHPPPPKRVLLDSSIRNTTENVVTHVSHVDPDINIFVDARIAGEHVGNTEMLELQEINLRDTFEIEEGPRESTPLTSRVFKRARDLYNRYTQQVRTDYFVGQLPPTTTFEFENPAFSDDVIEQFSQEVQRVADSAQTRSSVTTVSELVQLSDIRFGESPGGTIRVSRLGQKAGMTTRSGLQVGPRVHFYYDLTPIPKESIELNTYGEYSHESTIVDELTQSSFINPFEQPIFGTSEFPDSSLLDTLTEDFSNAHIIISNTDSDGEAFQVPIIPPIINLQTTTNNTHRDLFVNHNPTISPDIVVPFSPNIPLFPAYSVTVESFDYDLHPSYLKRKRKRPFI</sequence>
<dbReference type="EMBL" id="MH777263">
    <property type="protein sequence ID" value="AYA94052.1"/>
    <property type="molecule type" value="Genomic_DNA"/>
</dbReference>
<dbReference type="GO" id="GO:0005198">
    <property type="term" value="F:structural molecule activity"/>
    <property type="evidence" value="ECO:0007669"/>
    <property type="project" value="UniProtKB-UniRule"/>
</dbReference>
<dbReference type="InterPro" id="IPR000784">
    <property type="entry name" value="Late_L2"/>
</dbReference>
<evidence type="ECO:0000256" key="8">
    <source>
        <dbReference type="ARBA" id="ARBA00022921"/>
    </source>
</evidence>
<keyword evidence="7 15" id="KW-0946">Virion</keyword>
<dbReference type="HAMAP" id="MF_04003">
    <property type="entry name" value="PPV_L2"/>
    <property type="match status" value="1"/>
</dbReference>
<evidence type="ECO:0000256" key="11">
    <source>
        <dbReference type="ARBA" id="ARBA00023120"/>
    </source>
</evidence>
<comment type="similarity">
    <text evidence="15">Belongs to the papillomaviridae L2 protein family.</text>
</comment>
<keyword evidence="6" id="KW-1040">Host Golgi apparatus</keyword>
<keyword evidence="13 15" id="KW-1015">Disulfide bond</keyword>
<dbReference type="GO" id="GO:0075521">
    <property type="term" value="P:microtubule-dependent intracellular transport of viral material towards nucleus"/>
    <property type="evidence" value="ECO:0007669"/>
    <property type="project" value="UniProtKB-UniRule"/>
</dbReference>
<organism evidence="16">
    <name type="scientific">Human papillomavirus</name>
    <dbReference type="NCBI Taxonomy" id="10566"/>
    <lineage>
        <taxon>Viruses</taxon>
        <taxon>Monodnaviria</taxon>
        <taxon>Shotokuvirae</taxon>
        <taxon>Cossaviricota</taxon>
        <taxon>Papovaviricetes</taxon>
        <taxon>Zurhausenvirales</taxon>
        <taxon>Papillomaviridae</taxon>
    </lineage>
</organism>
<keyword evidence="5 15" id="KW-0945">Host-virus interaction</keyword>
<reference evidence="16" key="1">
    <citation type="journal article" date="2018" name="Nat. Med.">
        <title>Expanded skin virome in DOCK8-deficient patients.</title>
        <authorList>
            <consortium name="NISC Comparative Sequencing Program"/>
            <person name="Tirosh O."/>
            <person name="Conlan S."/>
            <person name="Deming C."/>
            <person name="Lee-Lin S.Q."/>
            <person name="Huang X."/>
            <person name="Su H.C."/>
            <person name="Freeman A.F."/>
            <person name="Segre J.A."/>
            <person name="Kong H.H."/>
        </authorList>
    </citation>
    <scope>NUCLEOTIDE SEQUENCE</scope>
    <source>
        <strain evidence="16">HPV-mSK_121</strain>
    </source>
</reference>
<evidence type="ECO:0000256" key="15">
    <source>
        <dbReference type="HAMAP-Rule" id="MF_04003"/>
    </source>
</evidence>
<evidence type="ECO:0000256" key="1">
    <source>
        <dbReference type="ARBA" id="ARBA00022524"/>
    </source>
</evidence>
<name>A0A385PQ69_9PAPI</name>
<evidence type="ECO:0000256" key="6">
    <source>
        <dbReference type="ARBA" id="ARBA00022812"/>
    </source>
</evidence>
<dbReference type="GO" id="GO:0042025">
    <property type="term" value="C:host cell nucleus"/>
    <property type="evidence" value="ECO:0007669"/>
    <property type="project" value="UniProtKB-SubCell"/>
</dbReference>
<evidence type="ECO:0000256" key="4">
    <source>
        <dbReference type="ARBA" id="ARBA00022562"/>
    </source>
</evidence>
<evidence type="ECO:0000256" key="7">
    <source>
        <dbReference type="ARBA" id="ARBA00022844"/>
    </source>
</evidence>
<evidence type="ECO:0000256" key="10">
    <source>
        <dbReference type="ARBA" id="ARBA00023046"/>
    </source>
</evidence>
<evidence type="ECO:0000313" key="16">
    <source>
        <dbReference type="EMBL" id="AYA94052.1"/>
    </source>
</evidence>
<comment type="subunit">
    <text evidence="15">Interacts with major capsid protein L1. Interacts with E2; this interaction inhibits E2 transcriptional activity but not the DNA replication function E2. Interacts with host HSPA8; this interaction is required for L2 nuclear translocation. Interacts with host importins KPNB2 and KPNB3. Forms a complex with importin alpha2-beta1 heterodimers via interaction with the importin alpha2 adapter. Interacts with host DYNLT1; this interaction is essential for virus intracellular transport during entry. Interacts (via C-terminus) with host retromer subunits VPS35 AND VPS29.</text>
</comment>
<dbReference type="Pfam" id="PF00513">
    <property type="entry name" value="Late_protein_L2"/>
    <property type="match status" value="1"/>
</dbReference>
<keyword evidence="11 15" id="KW-1176">Cytoplasmic inwards viral transport</keyword>
<keyword evidence="8 15" id="KW-0426">Late protein</keyword>
<evidence type="ECO:0000256" key="2">
    <source>
        <dbReference type="ARBA" id="ARBA00022553"/>
    </source>
</evidence>
<keyword evidence="9 15" id="KW-1177">Microtubular inwards viral transport</keyword>
<gene>
    <name evidence="15" type="primary">L2</name>
</gene>
<evidence type="ECO:0000256" key="14">
    <source>
        <dbReference type="ARBA" id="ARBA00023296"/>
    </source>
</evidence>
<evidence type="ECO:0000256" key="12">
    <source>
        <dbReference type="ARBA" id="ARBA00023125"/>
    </source>
</evidence>
<evidence type="ECO:0000256" key="5">
    <source>
        <dbReference type="ARBA" id="ARBA00022581"/>
    </source>
</evidence>
<keyword evidence="12 15" id="KW-0238">DNA-binding</keyword>
<keyword evidence="2 15" id="KW-0597">Phosphoprotein</keyword>
<dbReference type="GO" id="GO:0019028">
    <property type="term" value="C:viral capsid"/>
    <property type="evidence" value="ECO:0007669"/>
    <property type="project" value="UniProtKB-UniRule"/>
</dbReference>
<comment type="caution">
    <text evidence="15">Lacks conserved residue(s) required for the propagation of feature annotation.</text>
</comment>
<comment type="PTM">
    <text evidence="15">Highly phosphorylated.</text>
</comment>
<feature type="disulfide bond" evidence="15">
    <location>
        <begin position="24"/>
        <end position="30"/>
    </location>
</feature>
<keyword evidence="10" id="KW-1039">Host endosome</keyword>
<dbReference type="GO" id="GO:0075732">
    <property type="term" value="P:viral penetration into host nucleus"/>
    <property type="evidence" value="ECO:0007669"/>
    <property type="project" value="UniProtKB-KW"/>
</dbReference>
<keyword evidence="4 15" id="KW-1048">Host nucleus</keyword>
<dbReference type="GO" id="GO:0003677">
    <property type="term" value="F:DNA binding"/>
    <property type="evidence" value="ECO:0007669"/>
    <property type="project" value="UniProtKB-UniRule"/>
</dbReference>
<dbReference type="GO" id="GO:0046718">
    <property type="term" value="P:symbiont entry into host cell"/>
    <property type="evidence" value="ECO:0007669"/>
    <property type="project" value="UniProtKB-KW"/>
</dbReference>
<evidence type="ECO:0000256" key="3">
    <source>
        <dbReference type="ARBA" id="ARBA00022561"/>
    </source>
</evidence>
<comment type="function">
    <text evidence="15">Minor protein of the capsid that localizes along the inner surface of the virion, within the central cavities beneath the L1 pentamers. Plays a role in capsid stabilization through interaction with the major capsid protein L1. Once the virion enters the host cell, L2 escorts the genomic DNA into the nucleus by promoting escape from the endosomal compartments and traffic through the host Golgi network. Mechanistically, the C-terminus of L2 possesses a cell-penetrating peptide that protudes from the host endosome, interacts with host cytoplasmic retromer cargo and thereby mediates the capsid delivery to the host trans-Golgi network. Plays a role through its interaction with host dynein in the intracellular microtubule-dependent transport of viral capsid toward the nucleus. Mediates the viral genome import into the nucleus through binding to host importins. Once within the nucleus, L2 localizes viral genomes to host PML bodies in order to activate early gene expression for establishment of infection. Later on, promotes late gene expression by interacting with the viral E2 protein and by inhibiting its transcriptional activation functions. During virion assembly, encapsidates the genome by direct interaction with the viral DNA.</text>
</comment>
<evidence type="ECO:0000256" key="9">
    <source>
        <dbReference type="ARBA" id="ARBA00022952"/>
    </source>
</evidence>
<dbReference type="GO" id="GO:0043657">
    <property type="term" value="C:host cell"/>
    <property type="evidence" value="ECO:0007669"/>
    <property type="project" value="GOC"/>
</dbReference>
<keyword evidence="1 15" id="KW-1163">Viral penetration into host nucleus</keyword>
<protein>
    <recommendedName>
        <fullName evidence="15">Minor capsid protein L2</fullName>
    </recommendedName>
</protein>
<comment type="subcellular location">
    <subcellularLocation>
        <location evidence="15">Virion</location>
    </subcellularLocation>
    <subcellularLocation>
        <location evidence="15">Host nucleus</location>
    </subcellularLocation>
</comment>